<evidence type="ECO:0000256" key="2">
    <source>
        <dbReference type="ARBA" id="ARBA00022448"/>
    </source>
</evidence>
<dbReference type="GO" id="GO:0016887">
    <property type="term" value="F:ATP hydrolysis activity"/>
    <property type="evidence" value="ECO:0007669"/>
    <property type="project" value="InterPro"/>
</dbReference>
<sequence length="238" mass="25715">MAEALRIEDLSVEFRSPAGTVRALNGVNLTQEEGETYCVVGESGAGKSTLALAIMGLLPQNSSVLGGRIYFQGVDLMRAGPDYIRGLRGHEVSMVFQDAQAALNPVEPVGSQLEEVILQHSDMSLRNANRMAQEMLHEMGLPDPKRVMGQYPFSLSGGMCQRVMMAIALVLRPKLLIADEPTSGLDVTLQAEILERLRRLVREQGSSVLLITHDLGVVASVAKKVGVIYGGGWWSGPT</sequence>
<accession>A0AA35SY17</accession>
<keyword evidence="7" id="KW-0406">Ion transport</keyword>
<proteinExistence type="predicted"/>
<evidence type="ECO:0000256" key="1">
    <source>
        <dbReference type="ARBA" id="ARBA00004202"/>
    </source>
</evidence>
<evidence type="ECO:0000256" key="8">
    <source>
        <dbReference type="ARBA" id="ARBA00023136"/>
    </source>
</evidence>
<evidence type="ECO:0000256" key="11">
    <source>
        <dbReference type="ARBA" id="ARBA00044143"/>
    </source>
</evidence>
<keyword evidence="6" id="KW-1278">Translocase</keyword>
<dbReference type="InterPro" id="IPR003439">
    <property type="entry name" value="ABC_transporter-like_ATP-bd"/>
</dbReference>
<dbReference type="PROSITE" id="PS50893">
    <property type="entry name" value="ABC_TRANSPORTER_2"/>
    <property type="match status" value="1"/>
</dbReference>
<gene>
    <name evidence="14" type="ORF">GBAR_LOCUS21095</name>
</gene>
<keyword evidence="3" id="KW-1003">Cell membrane</keyword>
<evidence type="ECO:0000256" key="12">
    <source>
        <dbReference type="ARBA" id="ARBA00048610"/>
    </source>
</evidence>
<evidence type="ECO:0000256" key="6">
    <source>
        <dbReference type="ARBA" id="ARBA00022967"/>
    </source>
</evidence>
<keyword evidence="2" id="KW-0813">Transport</keyword>
<evidence type="ECO:0000256" key="3">
    <source>
        <dbReference type="ARBA" id="ARBA00022475"/>
    </source>
</evidence>
<evidence type="ECO:0000256" key="9">
    <source>
        <dbReference type="ARBA" id="ARBA00038669"/>
    </source>
</evidence>
<evidence type="ECO:0000256" key="7">
    <source>
        <dbReference type="ARBA" id="ARBA00023065"/>
    </source>
</evidence>
<keyword evidence="4" id="KW-0547">Nucleotide-binding</keyword>
<dbReference type="Pfam" id="PF00005">
    <property type="entry name" value="ABC_tran"/>
    <property type="match status" value="1"/>
</dbReference>
<organism evidence="14 15">
    <name type="scientific">Geodia barretti</name>
    <name type="common">Barrett's horny sponge</name>
    <dbReference type="NCBI Taxonomy" id="519541"/>
    <lineage>
        <taxon>Eukaryota</taxon>
        <taxon>Metazoa</taxon>
        <taxon>Porifera</taxon>
        <taxon>Demospongiae</taxon>
        <taxon>Heteroscleromorpha</taxon>
        <taxon>Tetractinellida</taxon>
        <taxon>Astrophorina</taxon>
        <taxon>Geodiidae</taxon>
        <taxon>Geodia</taxon>
    </lineage>
</organism>
<dbReference type="EMBL" id="CASHTH010002956">
    <property type="protein sequence ID" value="CAI8037699.1"/>
    <property type="molecule type" value="Genomic_DNA"/>
</dbReference>
<dbReference type="InterPro" id="IPR050388">
    <property type="entry name" value="ABC_Ni/Peptide_Import"/>
</dbReference>
<dbReference type="InterPro" id="IPR003593">
    <property type="entry name" value="AAA+_ATPase"/>
</dbReference>
<evidence type="ECO:0000256" key="10">
    <source>
        <dbReference type="ARBA" id="ARBA00039098"/>
    </source>
</evidence>
<dbReference type="GO" id="GO:0005524">
    <property type="term" value="F:ATP binding"/>
    <property type="evidence" value="ECO:0007669"/>
    <property type="project" value="UniProtKB-KW"/>
</dbReference>
<evidence type="ECO:0000313" key="14">
    <source>
        <dbReference type="EMBL" id="CAI8037699.1"/>
    </source>
</evidence>
<dbReference type="Proteomes" id="UP001174909">
    <property type="component" value="Unassembled WGS sequence"/>
</dbReference>
<dbReference type="InterPro" id="IPR017871">
    <property type="entry name" value="ABC_transporter-like_CS"/>
</dbReference>
<comment type="caution">
    <text evidence="14">The sequence shown here is derived from an EMBL/GenBank/DDBJ whole genome shotgun (WGS) entry which is preliminary data.</text>
</comment>
<dbReference type="PANTHER" id="PTHR43297:SF13">
    <property type="entry name" value="NICKEL ABC TRANSPORTER, ATP-BINDING PROTEIN"/>
    <property type="match status" value="1"/>
</dbReference>
<name>A0AA35SY17_GEOBA</name>
<evidence type="ECO:0000256" key="5">
    <source>
        <dbReference type="ARBA" id="ARBA00022840"/>
    </source>
</evidence>
<feature type="domain" description="ABC transporter" evidence="13">
    <location>
        <begin position="5"/>
        <end position="238"/>
    </location>
</feature>
<dbReference type="Gene3D" id="3.40.50.300">
    <property type="entry name" value="P-loop containing nucleotide triphosphate hydrolases"/>
    <property type="match status" value="1"/>
</dbReference>
<dbReference type="PANTHER" id="PTHR43297">
    <property type="entry name" value="OLIGOPEPTIDE TRANSPORT ATP-BINDING PROTEIN APPD"/>
    <property type="match status" value="1"/>
</dbReference>
<evidence type="ECO:0000256" key="4">
    <source>
        <dbReference type="ARBA" id="ARBA00022741"/>
    </source>
</evidence>
<dbReference type="AlphaFoldDB" id="A0AA35SY17"/>
<reference evidence="14" key="1">
    <citation type="submission" date="2023-03" db="EMBL/GenBank/DDBJ databases">
        <authorList>
            <person name="Steffen K."/>
            <person name="Cardenas P."/>
        </authorList>
    </citation>
    <scope>NUCLEOTIDE SEQUENCE</scope>
</reference>
<dbReference type="CDD" id="cd03257">
    <property type="entry name" value="ABC_NikE_OppD_transporters"/>
    <property type="match status" value="1"/>
</dbReference>
<comment type="subunit">
    <text evidence="9">The complex is composed of two ATP-binding proteins (NikD and NikE), two transmembrane proteins (NikB and NikC) and a solute-binding protein (NikA).</text>
</comment>
<keyword evidence="15" id="KW-1185">Reference proteome</keyword>
<dbReference type="EC" id="7.2.2.11" evidence="10"/>
<dbReference type="PROSITE" id="PS00211">
    <property type="entry name" value="ABC_TRANSPORTER_1"/>
    <property type="match status" value="1"/>
</dbReference>
<evidence type="ECO:0000313" key="15">
    <source>
        <dbReference type="Proteomes" id="UP001174909"/>
    </source>
</evidence>
<protein>
    <recommendedName>
        <fullName evidence="11">Nickel import system ATP-binding protein NikD</fullName>
        <ecNumber evidence="10">7.2.2.11</ecNumber>
    </recommendedName>
</protein>
<dbReference type="GO" id="GO:0005886">
    <property type="term" value="C:plasma membrane"/>
    <property type="evidence" value="ECO:0007669"/>
    <property type="project" value="UniProtKB-SubCell"/>
</dbReference>
<comment type="subcellular location">
    <subcellularLocation>
        <location evidence="1">Cell membrane</location>
        <topology evidence="1">Peripheral membrane protein</topology>
    </subcellularLocation>
</comment>
<evidence type="ECO:0000259" key="13">
    <source>
        <dbReference type="PROSITE" id="PS50893"/>
    </source>
</evidence>
<dbReference type="SMART" id="SM00382">
    <property type="entry name" value="AAA"/>
    <property type="match status" value="1"/>
</dbReference>
<keyword evidence="5 14" id="KW-0067">ATP-binding</keyword>
<keyword evidence="8" id="KW-0472">Membrane</keyword>
<dbReference type="SUPFAM" id="SSF52540">
    <property type="entry name" value="P-loop containing nucleoside triphosphate hydrolases"/>
    <property type="match status" value="1"/>
</dbReference>
<dbReference type="InterPro" id="IPR027417">
    <property type="entry name" value="P-loop_NTPase"/>
</dbReference>
<dbReference type="GO" id="GO:0015413">
    <property type="term" value="F:ABC-type nickel transporter activity"/>
    <property type="evidence" value="ECO:0007669"/>
    <property type="project" value="UniProtKB-EC"/>
</dbReference>
<comment type="catalytic activity">
    <reaction evidence="12">
        <text>Ni(2+)(out) + ATP + H2O = Ni(2+)(in) + ADP + phosphate + H(+)</text>
        <dbReference type="Rhea" id="RHEA:15557"/>
        <dbReference type="ChEBI" id="CHEBI:15377"/>
        <dbReference type="ChEBI" id="CHEBI:15378"/>
        <dbReference type="ChEBI" id="CHEBI:30616"/>
        <dbReference type="ChEBI" id="CHEBI:43474"/>
        <dbReference type="ChEBI" id="CHEBI:49786"/>
        <dbReference type="ChEBI" id="CHEBI:456216"/>
        <dbReference type="EC" id="7.2.2.11"/>
    </reaction>
    <physiologicalReaction direction="left-to-right" evidence="12">
        <dbReference type="Rhea" id="RHEA:15558"/>
    </physiologicalReaction>
</comment>